<dbReference type="Proteomes" id="UP000886210">
    <property type="component" value="Unassembled WGS sequence"/>
</dbReference>
<dbReference type="EMBL" id="DQYG01000170">
    <property type="protein sequence ID" value="HDD31761.1"/>
    <property type="molecule type" value="Genomic_DNA"/>
</dbReference>
<organism evidence="1">
    <name type="scientific">Thermococcus litoralis</name>
    <dbReference type="NCBI Taxonomy" id="2265"/>
    <lineage>
        <taxon>Archaea</taxon>
        <taxon>Methanobacteriati</taxon>
        <taxon>Methanobacteriota</taxon>
        <taxon>Thermococci</taxon>
        <taxon>Thermococcales</taxon>
        <taxon>Thermococcaceae</taxon>
        <taxon>Thermococcus</taxon>
    </lineage>
</organism>
<accession>A0A7C0Y283</accession>
<evidence type="ECO:0000313" key="1">
    <source>
        <dbReference type="EMBL" id="HDD31761.1"/>
    </source>
</evidence>
<comment type="caution">
    <text evidence="1">The sequence shown here is derived from an EMBL/GenBank/DDBJ whole genome shotgun (WGS) entry which is preliminary data.</text>
</comment>
<dbReference type="InterPro" id="IPR003749">
    <property type="entry name" value="ThiS/MoaD-like"/>
</dbReference>
<gene>
    <name evidence="1" type="ORF">ENF72_04000</name>
</gene>
<dbReference type="InterPro" id="IPR012675">
    <property type="entry name" value="Beta-grasp_dom_sf"/>
</dbReference>
<name>A0A7C0Y283_THELI</name>
<dbReference type="InterPro" id="IPR016155">
    <property type="entry name" value="Mopterin_synth/thiamin_S_b"/>
</dbReference>
<dbReference type="Pfam" id="PF02597">
    <property type="entry name" value="ThiS"/>
    <property type="match status" value="1"/>
</dbReference>
<dbReference type="Gene3D" id="3.10.20.30">
    <property type="match status" value="1"/>
</dbReference>
<protein>
    <submittedName>
        <fullName evidence="1">MoaD/ThiS family protein</fullName>
    </submittedName>
</protein>
<dbReference type="SUPFAM" id="SSF54285">
    <property type="entry name" value="MoaD/ThiS"/>
    <property type="match status" value="1"/>
</dbReference>
<sequence length="76" mass="8615">MVKIRLMGAFAHLAKARELEIKLDEPKQVDEILREIIPRYDEFHDKIIFINSKPAKGNAIVEEGDEIKVMPVLSGG</sequence>
<reference evidence="1" key="1">
    <citation type="journal article" date="2020" name="mSystems">
        <title>Genome- and Community-Level Interaction Insights into Carbon Utilization and Element Cycling Functions of Hydrothermarchaeota in Hydrothermal Sediment.</title>
        <authorList>
            <person name="Zhou Z."/>
            <person name="Liu Y."/>
            <person name="Xu W."/>
            <person name="Pan J."/>
            <person name="Luo Z.H."/>
            <person name="Li M."/>
        </authorList>
    </citation>
    <scope>NUCLEOTIDE SEQUENCE [LARGE SCALE GENOMIC DNA]</scope>
    <source>
        <strain evidence="1">HyVt-151</strain>
    </source>
</reference>
<proteinExistence type="predicted"/>
<dbReference type="CDD" id="cd17040">
    <property type="entry name" value="Ubl_MoaD_like"/>
    <property type="match status" value="1"/>
</dbReference>
<dbReference type="AlphaFoldDB" id="A0A7C0Y283"/>